<proteinExistence type="predicted"/>
<gene>
    <name evidence="2" type="ORF">AB1Y20_021808</name>
</gene>
<comment type="caution">
    <text evidence="2">The sequence shown here is derived from an EMBL/GenBank/DDBJ whole genome shotgun (WGS) entry which is preliminary data.</text>
</comment>
<evidence type="ECO:0000313" key="2">
    <source>
        <dbReference type="EMBL" id="KAL1522169.1"/>
    </source>
</evidence>
<evidence type="ECO:0000256" key="1">
    <source>
        <dbReference type="SAM" id="SignalP"/>
    </source>
</evidence>
<name>A0AB34JKS8_PRYPA</name>
<dbReference type="Proteomes" id="UP001515480">
    <property type="component" value="Unassembled WGS sequence"/>
</dbReference>
<evidence type="ECO:0000313" key="3">
    <source>
        <dbReference type="Proteomes" id="UP001515480"/>
    </source>
</evidence>
<dbReference type="SUPFAM" id="SSF54593">
    <property type="entry name" value="Glyoxalase/Bleomycin resistance protein/Dihydroxybiphenyl dioxygenase"/>
    <property type="match status" value="1"/>
</dbReference>
<feature type="signal peptide" evidence="1">
    <location>
        <begin position="1"/>
        <end position="16"/>
    </location>
</feature>
<protein>
    <recommendedName>
        <fullName evidence="4">VOC domain-containing protein</fullName>
    </recommendedName>
</protein>
<dbReference type="InterPro" id="IPR029068">
    <property type="entry name" value="Glyas_Bleomycin-R_OHBP_Dase"/>
</dbReference>
<sequence length="352" mass="38184">MAGVALLAAISSLSSPLPPTPMSAPSRALQLKSLVTSAALSDDTLDVPGVLWLEHVNLLVGAPELADFFYCSFLGMVREPGSSWHVNLGAQQLHLATASSPGGEHLLSGSLGLALPSLDALRRRAAEARERLAGTRFALEDHGEHLALTCPWGNQLLCYQLPAGAPAAAAVPKMALSHAGLDEGMAVRGAAGIRFVEFRVRRGTLGAVARFYAEAFGCRVTRGESSAAVAVGPSVHLVFTDDAARPLQDEEERRMTAPEGDGMGLHICIYIAEFKRRYEWMQQKGLVLTNPRFARLDTCDTWEQAAQSRTFRVKNIIDLDTGEPVLELEHEIRPQRHIQFMKRTHYPEGSGT</sequence>
<accession>A0AB34JKS8</accession>
<dbReference type="EMBL" id="JBGBPQ010000007">
    <property type="protein sequence ID" value="KAL1522169.1"/>
    <property type="molecule type" value="Genomic_DNA"/>
</dbReference>
<keyword evidence="1" id="KW-0732">Signal</keyword>
<organism evidence="2 3">
    <name type="scientific">Prymnesium parvum</name>
    <name type="common">Toxic golden alga</name>
    <dbReference type="NCBI Taxonomy" id="97485"/>
    <lineage>
        <taxon>Eukaryota</taxon>
        <taxon>Haptista</taxon>
        <taxon>Haptophyta</taxon>
        <taxon>Prymnesiophyceae</taxon>
        <taxon>Prymnesiales</taxon>
        <taxon>Prymnesiaceae</taxon>
        <taxon>Prymnesium</taxon>
    </lineage>
</organism>
<dbReference type="AlphaFoldDB" id="A0AB34JKS8"/>
<reference evidence="2 3" key="1">
    <citation type="journal article" date="2024" name="Science">
        <title>Giant polyketide synthase enzymes in the biosynthesis of giant marine polyether toxins.</title>
        <authorList>
            <person name="Fallon T.R."/>
            <person name="Shende V.V."/>
            <person name="Wierzbicki I.H."/>
            <person name="Pendleton A.L."/>
            <person name="Watervoot N.F."/>
            <person name="Auber R.P."/>
            <person name="Gonzalez D.J."/>
            <person name="Wisecaver J.H."/>
            <person name="Moore B.S."/>
        </authorList>
    </citation>
    <scope>NUCLEOTIDE SEQUENCE [LARGE SCALE GENOMIC DNA]</scope>
    <source>
        <strain evidence="2 3">12B1</strain>
    </source>
</reference>
<evidence type="ECO:0008006" key="4">
    <source>
        <dbReference type="Google" id="ProtNLM"/>
    </source>
</evidence>
<keyword evidence="3" id="KW-1185">Reference proteome</keyword>
<dbReference type="Gene3D" id="3.10.180.10">
    <property type="entry name" value="2,3-Dihydroxybiphenyl 1,2-Dioxygenase, domain 1"/>
    <property type="match status" value="1"/>
</dbReference>
<dbReference type="PANTHER" id="PTHR40280:SF1">
    <property type="entry name" value="VOC DOMAIN-CONTAINING PROTEIN"/>
    <property type="match status" value="1"/>
</dbReference>
<feature type="chain" id="PRO_5044313838" description="VOC domain-containing protein" evidence="1">
    <location>
        <begin position="17"/>
        <end position="352"/>
    </location>
</feature>
<dbReference type="PANTHER" id="PTHR40280">
    <property type="entry name" value="BLR6907 PROTEIN"/>
    <property type="match status" value="1"/>
</dbReference>